<evidence type="ECO:0000313" key="2">
    <source>
        <dbReference type="Proteomes" id="UP000287651"/>
    </source>
</evidence>
<comment type="caution">
    <text evidence="1">The sequence shown here is derived from an EMBL/GenBank/DDBJ whole genome shotgun (WGS) entry which is preliminary data.</text>
</comment>
<name>A0A427ARI2_ENSVE</name>
<protein>
    <submittedName>
        <fullName evidence="1">Uncharacterized protein</fullName>
    </submittedName>
</protein>
<sequence length="76" mass="8725">MRIVLLCQAFTDFLEYLLLQLYRLRDKFLNTSSRLQTTASLLAEIVDHGDQVQSAVKQIILDRIQITAMEITSITP</sequence>
<gene>
    <name evidence="1" type="ORF">B296_00024202</name>
</gene>
<reference evidence="1 2" key="1">
    <citation type="journal article" date="2014" name="Agronomy (Basel)">
        <title>A Draft Genome Sequence for Ensete ventricosum, the Drought-Tolerant Tree Against Hunger.</title>
        <authorList>
            <person name="Harrison J."/>
            <person name="Moore K.A."/>
            <person name="Paszkiewicz K."/>
            <person name="Jones T."/>
            <person name="Grant M."/>
            <person name="Ambacheew D."/>
            <person name="Muzemil S."/>
            <person name="Studholme D.J."/>
        </authorList>
    </citation>
    <scope>NUCLEOTIDE SEQUENCE [LARGE SCALE GENOMIC DNA]</scope>
</reference>
<organism evidence="1 2">
    <name type="scientific">Ensete ventricosum</name>
    <name type="common">Abyssinian banana</name>
    <name type="synonym">Musa ensete</name>
    <dbReference type="NCBI Taxonomy" id="4639"/>
    <lineage>
        <taxon>Eukaryota</taxon>
        <taxon>Viridiplantae</taxon>
        <taxon>Streptophyta</taxon>
        <taxon>Embryophyta</taxon>
        <taxon>Tracheophyta</taxon>
        <taxon>Spermatophyta</taxon>
        <taxon>Magnoliopsida</taxon>
        <taxon>Liliopsida</taxon>
        <taxon>Zingiberales</taxon>
        <taxon>Musaceae</taxon>
        <taxon>Ensete</taxon>
    </lineage>
</organism>
<dbReference type="Proteomes" id="UP000287651">
    <property type="component" value="Unassembled WGS sequence"/>
</dbReference>
<accession>A0A427ARI2</accession>
<dbReference type="EMBL" id="AMZH03001567">
    <property type="protein sequence ID" value="RRT78859.1"/>
    <property type="molecule type" value="Genomic_DNA"/>
</dbReference>
<dbReference type="AlphaFoldDB" id="A0A427ARI2"/>
<proteinExistence type="predicted"/>
<evidence type="ECO:0000313" key="1">
    <source>
        <dbReference type="EMBL" id="RRT78859.1"/>
    </source>
</evidence>